<dbReference type="PANTHER" id="PTHR10807:SF110">
    <property type="entry name" value="FI17948P1"/>
    <property type="match status" value="1"/>
</dbReference>
<dbReference type="SUPFAM" id="SSF50729">
    <property type="entry name" value="PH domain-like"/>
    <property type="match status" value="1"/>
</dbReference>
<dbReference type="EMBL" id="BPLQ01014367">
    <property type="protein sequence ID" value="GIY79266.1"/>
    <property type="molecule type" value="Genomic_DNA"/>
</dbReference>
<dbReference type="InterPro" id="IPR010569">
    <property type="entry name" value="Myotubularin-like_Pase_dom"/>
</dbReference>
<dbReference type="SUPFAM" id="SSF52799">
    <property type="entry name" value="(Phosphotyrosine protein) phosphatases II"/>
    <property type="match status" value="1"/>
</dbReference>
<dbReference type="PROSITE" id="PS51339">
    <property type="entry name" value="PPASE_MYOTUBULARIN"/>
    <property type="match status" value="1"/>
</dbReference>
<proteinExistence type="inferred from homology"/>
<dbReference type="PANTHER" id="PTHR10807">
    <property type="entry name" value="MYOTUBULARIN-RELATED"/>
    <property type="match status" value="1"/>
</dbReference>
<gene>
    <name evidence="3" type="primary">mtmr10-b</name>
    <name evidence="3" type="ORF">CDAR_230431</name>
</gene>
<comment type="similarity">
    <text evidence="1">Belongs to the protein-tyrosine phosphatase family. Non-receptor class myotubularin subfamily.</text>
</comment>
<dbReference type="GO" id="GO:0005737">
    <property type="term" value="C:cytoplasm"/>
    <property type="evidence" value="ECO:0007669"/>
    <property type="project" value="TreeGrafter"/>
</dbReference>
<sequence length="741" mass="84725">MTANWLKELNLKPRSNSTVKTFKSYVNLDPEEGEEKSIVNDTVSELKNKNAGDLQVKELPHSKPTLLPGEVVIAEAENVLKFNTLSELNKGILGLLSCTNFKLSFVTAENFPSNLHQKNALLGEHDICLINIDAVYHVNNGKRKKLSASCVSGNIEILEVHCKDFRIFTFSFKFSPLPQRSVINTIIHHAFVPRINLLFAFDYKQVSPFSEESENHSLLFTRPCDWEAELERCKCPGWRVTLANEKFLLCESLPECFVVPSILLDMNLNKSSPHFAGRRVPTWSWGMSSGASIVRMAALDSNISDSKQKDVMVDAISRASPRQLPVQIYNLDEVCPSYKDVQNSFLKLRDLCMPCTVQEFWETDHNYLSKLDSTKWLLYISFCLNTALEAAKCLFENTTVIFSEHEGRDLSVVLSCLVQIMLDPLYRTTSGFELLIQKEWVALGHPFTERHHLVSGSESEESPVFLLFLDCVWQLTEQCPATFEFSETYLTSLWDSCHISLFDTFLFNNHKNRTEAILTSSQNNNFSLRSVWRWSRQFSKNDLRLFCNPLYILNKYTISSPIRKPNKMERPKSFSCLKDTSQSQSRPLIVKKTEITPIVWNEDEENLLKIDPFLKSLKLWHQCYLRWIPLAHILGGGPPVLFLTNHKICNEIQALEKKIKTQTRPAKSSFRHRRVASDDYTISADVIDSCKIQDGSSVITSVFPFAPVAPWDWTMYNLNVPSTSCLKISYTDTETEEALDD</sequence>
<keyword evidence="4" id="KW-1185">Reference proteome</keyword>
<dbReference type="InterPro" id="IPR030564">
    <property type="entry name" value="Myotubularin"/>
</dbReference>
<evidence type="ECO:0000259" key="2">
    <source>
        <dbReference type="PROSITE" id="PS51339"/>
    </source>
</evidence>
<evidence type="ECO:0000313" key="4">
    <source>
        <dbReference type="Proteomes" id="UP001054837"/>
    </source>
</evidence>
<evidence type="ECO:0000313" key="3">
    <source>
        <dbReference type="EMBL" id="GIY79266.1"/>
    </source>
</evidence>
<organism evidence="3 4">
    <name type="scientific">Caerostris darwini</name>
    <dbReference type="NCBI Taxonomy" id="1538125"/>
    <lineage>
        <taxon>Eukaryota</taxon>
        <taxon>Metazoa</taxon>
        <taxon>Ecdysozoa</taxon>
        <taxon>Arthropoda</taxon>
        <taxon>Chelicerata</taxon>
        <taxon>Arachnida</taxon>
        <taxon>Araneae</taxon>
        <taxon>Araneomorphae</taxon>
        <taxon>Entelegynae</taxon>
        <taxon>Araneoidea</taxon>
        <taxon>Araneidae</taxon>
        <taxon>Caerostris</taxon>
    </lineage>
</organism>
<dbReference type="Pfam" id="PF06602">
    <property type="entry name" value="Myotub-related"/>
    <property type="match status" value="2"/>
</dbReference>
<dbReference type="InterPro" id="IPR022587">
    <property type="entry name" value="MTMR12-like_C"/>
</dbReference>
<dbReference type="Pfam" id="PF12578">
    <property type="entry name" value="3-PAP"/>
    <property type="match status" value="1"/>
</dbReference>
<feature type="domain" description="Myotubularin phosphatase" evidence="2">
    <location>
        <begin position="220"/>
        <end position="624"/>
    </location>
</feature>
<evidence type="ECO:0000256" key="1">
    <source>
        <dbReference type="ARBA" id="ARBA00007471"/>
    </source>
</evidence>
<dbReference type="Proteomes" id="UP001054837">
    <property type="component" value="Unassembled WGS sequence"/>
</dbReference>
<dbReference type="CDD" id="cd14537">
    <property type="entry name" value="PTP-MTMR10-like"/>
    <property type="match status" value="1"/>
</dbReference>
<dbReference type="GO" id="GO:0016020">
    <property type="term" value="C:membrane"/>
    <property type="evidence" value="ECO:0007669"/>
    <property type="project" value="TreeGrafter"/>
</dbReference>
<dbReference type="Gene3D" id="2.30.29.30">
    <property type="entry name" value="Pleckstrin-homology domain (PH domain)/Phosphotyrosine-binding domain (PTB)"/>
    <property type="match status" value="1"/>
</dbReference>
<protein>
    <submittedName>
        <fullName evidence="3">Myotubularin-related protein 10-B</fullName>
    </submittedName>
</protein>
<dbReference type="AlphaFoldDB" id="A0AAV4W8X5"/>
<name>A0AAV4W8X5_9ARAC</name>
<reference evidence="3 4" key="1">
    <citation type="submission" date="2021-06" db="EMBL/GenBank/DDBJ databases">
        <title>Caerostris darwini draft genome.</title>
        <authorList>
            <person name="Kono N."/>
            <person name="Arakawa K."/>
        </authorList>
    </citation>
    <scope>NUCLEOTIDE SEQUENCE [LARGE SCALE GENOMIC DNA]</scope>
</reference>
<dbReference type="GO" id="GO:0046856">
    <property type="term" value="P:phosphatidylinositol dephosphorylation"/>
    <property type="evidence" value="ECO:0007669"/>
    <property type="project" value="TreeGrafter"/>
</dbReference>
<dbReference type="InterPro" id="IPR029021">
    <property type="entry name" value="Prot-tyrosine_phosphatase-like"/>
</dbReference>
<accession>A0AAV4W8X5</accession>
<dbReference type="InterPro" id="IPR011993">
    <property type="entry name" value="PH-like_dom_sf"/>
</dbReference>
<comment type="caution">
    <text evidence="3">The sequence shown here is derived from an EMBL/GenBank/DDBJ whole genome shotgun (WGS) entry which is preliminary data.</text>
</comment>